<evidence type="ECO:0000313" key="1">
    <source>
        <dbReference type="EMBL" id="PDX74149.1"/>
    </source>
</evidence>
<evidence type="ECO:0000313" key="3">
    <source>
        <dbReference type="Proteomes" id="UP000220005"/>
    </source>
</evidence>
<dbReference type="EMBL" id="NMTW01000053">
    <property type="protein sequence ID" value="PDX74149.1"/>
    <property type="molecule type" value="Genomic_DNA"/>
</dbReference>
<evidence type="ECO:0000313" key="2">
    <source>
        <dbReference type="EMBL" id="PDX81420.1"/>
    </source>
</evidence>
<reference evidence="2" key="2">
    <citation type="submission" date="2017-07" db="EMBL/GenBank/DDBJ databases">
        <authorList>
            <person name="Sun Z.S."/>
            <person name="Albrecht U."/>
            <person name="Echele G."/>
            <person name="Lee C.C."/>
        </authorList>
    </citation>
    <scope>NUCLEOTIDE SEQUENCE</scope>
    <source>
        <strain evidence="1">CNCM I 4573</strain>
        <strain evidence="2">CNCM I 4575</strain>
    </source>
</reference>
<dbReference type="AlphaFoldDB" id="A0A2A7AQM2"/>
<evidence type="ECO:0008006" key="5">
    <source>
        <dbReference type="Google" id="ProtNLM"/>
    </source>
</evidence>
<gene>
    <name evidence="1" type="ORF">CGS56_13985</name>
    <name evidence="2" type="ORF">CGS58_06935</name>
</gene>
<name>A0A2A7AQM2_9FIRM</name>
<protein>
    <recommendedName>
        <fullName evidence="5">DUF3168 domain-containing protein</fullName>
    </recommendedName>
</protein>
<evidence type="ECO:0000313" key="4">
    <source>
        <dbReference type="Proteomes" id="UP000220157"/>
    </source>
</evidence>
<dbReference type="Proteomes" id="UP000220005">
    <property type="component" value="Unassembled WGS sequence"/>
</dbReference>
<proteinExistence type="predicted"/>
<dbReference type="Proteomes" id="UP000220157">
    <property type="component" value="Unassembled WGS sequence"/>
</dbReference>
<dbReference type="EMBL" id="NMTY01000015">
    <property type="protein sequence ID" value="PDX81420.1"/>
    <property type="molecule type" value="Genomic_DNA"/>
</dbReference>
<organism evidence="2 3">
    <name type="scientific">Faecalibacterium prausnitzii</name>
    <dbReference type="NCBI Taxonomy" id="853"/>
    <lineage>
        <taxon>Bacteria</taxon>
        <taxon>Bacillati</taxon>
        <taxon>Bacillota</taxon>
        <taxon>Clostridia</taxon>
        <taxon>Eubacteriales</taxon>
        <taxon>Oscillospiraceae</taxon>
        <taxon>Faecalibacterium</taxon>
    </lineage>
</organism>
<comment type="caution">
    <text evidence="2">The sequence shown here is derived from an EMBL/GenBank/DDBJ whole genome shotgun (WGS) entry which is preliminary data.</text>
</comment>
<sequence length="157" mass="18356">MTARDLQIRLQKDLIELFKDRRYKTPDGKMEPVHVFRQNLPKRESEEAEDPFPYITVVLDSGDVKNQRSSHKIAVFFRIGIYDDDLTNQGHASVLEIMEVMQQHYEETNTLGPFAFNDDEDGFAWALQNEQSWPYFFGAVGMTWEAHAPRRKANKFV</sequence>
<reference evidence="3 4" key="1">
    <citation type="journal article" date="2017" name="Front. Microbiol.">
        <title>New Insights into the Diversity of the Genus Faecalibacterium.</title>
        <authorList>
            <person name="Benevides L."/>
            <person name="Burman S."/>
            <person name="Martin R."/>
            <person name="Robert V."/>
            <person name="Thomas M."/>
            <person name="Miquel S."/>
            <person name="Chain F."/>
            <person name="Sokol H."/>
            <person name="Bermudez-Humaran L.G."/>
            <person name="Morrison M."/>
            <person name="Langella P."/>
            <person name="Azevedo V.A."/>
            <person name="Chatel J.M."/>
            <person name="Soares S."/>
        </authorList>
    </citation>
    <scope>NUCLEOTIDE SEQUENCE [LARGE SCALE GENOMIC DNA]</scope>
    <source>
        <strain evidence="1 4">CNCM I 4573</strain>
        <strain evidence="2 3">CNCM I 4575</strain>
    </source>
</reference>
<dbReference type="RefSeq" id="WP_097786156.1">
    <property type="nucleotide sequence ID" value="NZ_NMTW01000053.1"/>
</dbReference>
<accession>A0A2A7AQM2</accession>